<dbReference type="Pfam" id="PF02784">
    <property type="entry name" value="Orn_Arg_deC_N"/>
    <property type="match status" value="1"/>
</dbReference>
<keyword evidence="4" id="KW-0210">Decarboxylase</keyword>
<comment type="cofactor">
    <cofactor evidence="4">
        <name>Mg(2+)</name>
        <dbReference type="ChEBI" id="CHEBI:18420"/>
    </cofactor>
</comment>
<keyword evidence="4" id="KW-0745">Spermidine biosynthesis</keyword>
<comment type="similarity">
    <text evidence="4">Belongs to the Orn/Lys/Arg decarboxylase class-II family. SpeA subfamily.</text>
</comment>
<gene>
    <name evidence="6" type="ORF">C1H46_030874</name>
</gene>
<keyword evidence="7" id="KW-1185">Reference proteome</keyword>
<dbReference type="PANTHER" id="PTHR43295">
    <property type="entry name" value="ARGININE DECARBOXYLASE"/>
    <property type="match status" value="1"/>
</dbReference>
<dbReference type="InterPro" id="IPR029066">
    <property type="entry name" value="PLP-binding_barrel"/>
</dbReference>
<keyword evidence="2 4" id="KW-0663">Pyridoxal phosphate</keyword>
<dbReference type="AlphaFoldDB" id="A0A540LAS1"/>
<dbReference type="InterPro" id="IPR002985">
    <property type="entry name" value="Arg_decrbxlase"/>
</dbReference>
<dbReference type="GO" id="GO:0009446">
    <property type="term" value="P:putrescine biosynthetic process"/>
    <property type="evidence" value="ECO:0007669"/>
    <property type="project" value="UniProtKB-KW"/>
</dbReference>
<dbReference type="UniPathway" id="UPA00186">
    <property type="reaction ID" value="UER00284"/>
</dbReference>
<proteinExistence type="inferred from homology"/>
<name>A0A540LAS1_MALBA</name>
<evidence type="ECO:0000256" key="2">
    <source>
        <dbReference type="ARBA" id="ARBA00022898"/>
    </source>
</evidence>
<comment type="caution">
    <text evidence="6">The sequence shown here is derived from an EMBL/GenBank/DDBJ whole genome shotgun (WGS) entry which is preliminary data.</text>
</comment>
<dbReference type="PANTHER" id="PTHR43295:SF1">
    <property type="entry name" value="ARGININE DECARBOXYLASE 1, CHLOROPLASTIC-RELATED"/>
    <property type="match status" value="1"/>
</dbReference>
<keyword evidence="3" id="KW-0661">Putrescine biosynthesis</keyword>
<keyword evidence="4" id="KW-0460">Magnesium</keyword>
<dbReference type="Gene3D" id="3.20.20.10">
    <property type="entry name" value="Alanine racemase"/>
    <property type="match status" value="1"/>
</dbReference>
<keyword evidence="4" id="KW-0456">Lyase</keyword>
<sequence>MKVIDIGGGLGIDYDGSKSSNSDISVSYSLEEYASAVVQAVRNVFERRSVKSPVRKAPARRGRK</sequence>
<dbReference type="STRING" id="106549.A0A540LAS1"/>
<accession>A0A540LAS1</accession>
<evidence type="ECO:0000256" key="4">
    <source>
        <dbReference type="RuleBase" id="RU003740"/>
    </source>
</evidence>
<comment type="pathway">
    <text evidence="4">Amine and polyamine biosynthesis; agmatine biosynthesis; agmatine from L-arginine: step 1/1.</text>
</comment>
<evidence type="ECO:0000313" key="6">
    <source>
        <dbReference type="EMBL" id="TQD83567.1"/>
    </source>
</evidence>
<evidence type="ECO:0000259" key="5">
    <source>
        <dbReference type="Pfam" id="PF02784"/>
    </source>
</evidence>
<dbReference type="EC" id="4.1.1.19" evidence="4"/>
<feature type="domain" description="Orn/DAP/Arg decarboxylase 2 N-terminal" evidence="5">
    <location>
        <begin position="1"/>
        <end position="47"/>
    </location>
</feature>
<comment type="catalytic activity">
    <reaction evidence="4">
        <text>L-arginine + H(+) = agmatine + CO2</text>
        <dbReference type="Rhea" id="RHEA:17641"/>
        <dbReference type="ChEBI" id="CHEBI:15378"/>
        <dbReference type="ChEBI" id="CHEBI:16526"/>
        <dbReference type="ChEBI" id="CHEBI:32682"/>
        <dbReference type="ChEBI" id="CHEBI:58145"/>
        <dbReference type="EC" id="4.1.1.19"/>
    </reaction>
</comment>
<organism evidence="6 7">
    <name type="scientific">Malus baccata</name>
    <name type="common">Siberian crab apple</name>
    <name type="synonym">Pyrus baccata</name>
    <dbReference type="NCBI Taxonomy" id="106549"/>
    <lineage>
        <taxon>Eukaryota</taxon>
        <taxon>Viridiplantae</taxon>
        <taxon>Streptophyta</taxon>
        <taxon>Embryophyta</taxon>
        <taxon>Tracheophyta</taxon>
        <taxon>Spermatophyta</taxon>
        <taxon>Magnoliopsida</taxon>
        <taxon>eudicotyledons</taxon>
        <taxon>Gunneridae</taxon>
        <taxon>Pentapetalae</taxon>
        <taxon>rosids</taxon>
        <taxon>fabids</taxon>
        <taxon>Rosales</taxon>
        <taxon>Rosaceae</taxon>
        <taxon>Amygdaloideae</taxon>
        <taxon>Maleae</taxon>
        <taxon>Malus</taxon>
    </lineage>
</organism>
<dbReference type="GO" id="GO:0008295">
    <property type="term" value="P:spermidine biosynthetic process"/>
    <property type="evidence" value="ECO:0007669"/>
    <property type="project" value="UniProtKB-KW"/>
</dbReference>
<dbReference type="GO" id="GO:0006527">
    <property type="term" value="P:L-arginine catabolic process"/>
    <property type="evidence" value="ECO:0007669"/>
    <property type="project" value="InterPro"/>
</dbReference>
<evidence type="ECO:0000256" key="3">
    <source>
        <dbReference type="ARBA" id="ARBA00023023"/>
    </source>
</evidence>
<comment type="cofactor">
    <cofactor evidence="1 4">
        <name>pyridoxal 5'-phosphate</name>
        <dbReference type="ChEBI" id="CHEBI:597326"/>
    </cofactor>
</comment>
<dbReference type="SUPFAM" id="SSF51419">
    <property type="entry name" value="PLP-binding barrel"/>
    <property type="match status" value="1"/>
</dbReference>
<protein>
    <recommendedName>
        <fullName evidence="4">Arginine decarboxylase</fullName>
        <ecNumber evidence="4">4.1.1.19</ecNumber>
    </recommendedName>
</protein>
<dbReference type="EMBL" id="VIEB01000673">
    <property type="protein sequence ID" value="TQD83567.1"/>
    <property type="molecule type" value="Genomic_DNA"/>
</dbReference>
<reference evidence="6 7" key="1">
    <citation type="journal article" date="2019" name="G3 (Bethesda)">
        <title>Sequencing of a Wild Apple (Malus baccata) Genome Unravels the Differences Between Cultivated and Wild Apple Species Regarding Disease Resistance and Cold Tolerance.</title>
        <authorList>
            <person name="Chen X."/>
        </authorList>
    </citation>
    <scope>NUCLEOTIDE SEQUENCE [LARGE SCALE GENOMIC DNA]</scope>
    <source>
        <strain evidence="7">cv. Shandingzi</strain>
        <tissue evidence="6">Leaves</tissue>
    </source>
</reference>
<dbReference type="Proteomes" id="UP000315295">
    <property type="component" value="Unassembled WGS sequence"/>
</dbReference>
<evidence type="ECO:0000256" key="1">
    <source>
        <dbReference type="ARBA" id="ARBA00001933"/>
    </source>
</evidence>
<dbReference type="InterPro" id="IPR022644">
    <property type="entry name" value="De-COase2_N"/>
</dbReference>
<evidence type="ECO:0000313" key="7">
    <source>
        <dbReference type="Proteomes" id="UP000315295"/>
    </source>
</evidence>
<dbReference type="GO" id="GO:0008792">
    <property type="term" value="F:arginine decarboxylase activity"/>
    <property type="evidence" value="ECO:0007669"/>
    <property type="project" value="UniProtKB-EC"/>
</dbReference>